<dbReference type="OrthoDB" id="1699405at2759"/>
<organism evidence="1 2">
    <name type="scientific">Castanea mollissima</name>
    <name type="common">Chinese chestnut</name>
    <dbReference type="NCBI Taxonomy" id="60419"/>
    <lineage>
        <taxon>Eukaryota</taxon>
        <taxon>Viridiplantae</taxon>
        <taxon>Streptophyta</taxon>
        <taxon>Embryophyta</taxon>
        <taxon>Tracheophyta</taxon>
        <taxon>Spermatophyta</taxon>
        <taxon>Magnoliopsida</taxon>
        <taxon>eudicotyledons</taxon>
        <taxon>Gunneridae</taxon>
        <taxon>Pentapetalae</taxon>
        <taxon>rosids</taxon>
        <taxon>fabids</taxon>
        <taxon>Fagales</taxon>
        <taxon>Fagaceae</taxon>
        <taxon>Castanea</taxon>
    </lineage>
</organism>
<proteinExistence type="predicted"/>
<accession>A0A8J4RVI3</accession>
<dbReference type="AlphaFoldDB" id="A0A8J4RVI3"/>
<comment type="caution">
    <text evidence="1">The sequence shown here is derived from an EMBL/GenBank/DDBJ whole genome shotgun (WGS) entry which is preliminary data.</text>
</comment>
<evidence type="ECO:0000313" key="1">
    <source>
        <dbReference type="EMBL" id="KAF3973007.1"/>
    </source>
</evidence>
<protein>
    <submittedName>
        <fullName evidence="1">Uncharacterized protein</fullName>
    </submittedName>
</protein>
<sequence length="194" mass="22004">MDINEPSLMDVAHDTSNSTQGPALIEVAYSPSSEGKRAGPEFRPDQTLLCLSCSHARRPEDLSCPGLDKIQIVDFEISYRREMIEQAAARHSQSPPQRQIPEEYLLKVDLPQSHPMDSADTLRIKASVILEYFFDQYHGVPREKYSWWDVAQNLAQRISPGDIVTREDLSILVDQLQNPGSELYLKAFELLFVS</sequence>
<name>A0A8J4RVI3_9ROSI</name>
<dbReference type="EMBL" id="JRKL02000286">
    <property type="protein sequence ID" value="KAF3973007.1"/>
    <property type="molecule type" value="Genomic_DNA"/>
</dbReference>
<gene>
    <name evidence="1" type="ORF">CMV_003551</name>
</gene>
<evidence type="ECO:0000313" key="2">
    <source>
        <dbReference type="Proteomes" id="UP000737018"/>
    </source>
</evidence>
<dbReference type="Proteomes" id="UP000737018">
    <property type="component" value="Unassembled WGS sequence"/>
</dbReference>
<keyword evidence="2" id="KW-1185">Reference proteome</keyword>
<reference evidence="1" key="1">
    <citation type="submission" date="2020-03" db="EMBL/GenBank/DDBJ databases">
        <title>Castanea mollissima Vanexum genome sequencing.</title>
        <authorList>
            <person name="Staton M."/>
        </authorList>
    </citation>
    <scope>NUCLEOTIDE SEQUENCE</scope>
    <source>
        <tissue evidence="1">Leaf</tissue>
    </source>
</reference>